<evidence type="ECO:0000313" key="9">
    <source>
        <dbReference type="EnsemblMetazoa" id="CapteP225803"/>
    </source>
</evidence>
<reference evidence="8 10" key="2">
    <citation type="journal article" date="2013" name="Nature">
        <title>Insights into bilaterian evolution from three spiralian genomes.</title>
        <authorList>
            <person name="Simakov O."/>
            <person name="Marletaz F."/>
            <person name="Cho S.J."/>
            <person name="Edsinger-Gonzales E."/>
            <person name="Havlak P."/>
            <person name="Hellsten U."/>
            <person name="Kuo D.H."/>
            <person name="Larsson T."/>
            <person name="Lv J."/>
            <person name="Arendt D."/>
            <person name="Savage R."/>
            <person name="Osoegawa K."/>
            <person name="de Jong P."/>
            <person name="Grimwood J."/>
            <person name="Chapman J.A."/>
            <person name="Shapiro H."/>
            <person name="Aerts A."/>
            <person name="Otillar R.P."/>
            <person name="Terry A.Y."/>
            <person name="Boore J.L."/>
            <person name="Grigoriev I.V."/>
            <person name="Lindberg D.R."/>
            <person name="Seaver E.C."/>
            <person name="Weisblat D.A."/>
            <person name="Putnam N.H."/>
            <person name="Rokhsar D.S."/>
        </authorList>
    </citation>
    <scope>NUCLEOTIDE SEQUENCE</scope>
    <source>
        <strain evidence="8 10">I ESC-2004</strain>
    </source>
</reference>
<dbReference type="HOGENOM" id="CLU_102310_2_0_1"/>
<evidence type="ECO:0000313" key="8">
    <source>
        <dbReference type="EMBL" id="ELU07974.1"/>
    </source>
</evidence>
<comment type="function">
    <text evidence="6">Plays an essential role in the assembly of succinate dehydrogenase (SDH), an enzyme complex (also referred to as respiratory complex II) that is a component of both the tricarboxylic acid (TCA) cycle and the mitochondrial electron transport chain, and which couples the oxidation of succinate to fumarate with the reduction of ubiquinone (coenzyme Q) to ubiquinol. Promotes maturation of the iron-sulfur protein subunit of the SDH catalytic dimer, protecting it from the deleterious effects of oxidants. May act together with SDHAF1.</text>
</comment>
<dbReference type="InterPro" id="IPR008381">
    <property type="entry name" value="SDHAF3/Sdh7"/>
</dbReference>
<evidence type="ECO:0000256" key="4">
    <source>
        <dbReference type="ARBA" id="ARBA00023128"/>
    </source>
</evidence>
<organism evidence="8">
    <name type="scientific">Capitella teleta</name>
    <name type="common">Polychaete worm</name>
    <dbReference type="NCBI Taxonomy" id="283909"/>
    <lineage>
        <taxon>Eukaryota</taxon>
        <taxon>Metazoa</taxon>
        <taxon>Spiralia</taxon>
        <taxon>Lophotrochozoa</taxon>
        <taxon>Annelida</taxon>
        <taxon>Polychaeta</taxon>
        <taxon>Sedentaria</taxon>
        <taxon>Scolecida</taxon>
        <taxon>Capitellidae</taxon>
        <taxon>Capitella</taxon>
    </lineage>
</organism>
<dbReference type="PANTHER" id="PTHR13137:SF6">
    <property type="entry name" value="SUCCINATE DEHYDROGENASE ASSEMBLY FACTOR 3, MITOCHONDRIAL"/>
    <property type="match status" value="1"/>
</dbReference>
<dbReference type="EMBL" id="AMQN01006894">
    <property type="status" value="NOT_ANNOTATED_CDS"/>
    <property type="molecule type" value="Genomic_DNA"/>
</dbReference>
<reference evidence="10" key="1">
    <citation type="submission" date="2012-12" db="EMBL/GenBank/DDBJ databases">
        <authorList>
            <person name="Hellsten U."/>
            <person name="Grimwood J."/>
            <person name="Chapman J.A."/>
            <person name="Shapiro H."/>
            <person name="Aerts A."/>
            <person name="Otillar R.P."/>
            <person name="Terry A.Y."/>
            <person name="Boore J.L."/>
            <person name="Simakov O."/>
            <person name="Marletaz F."/>
            <person name="Cho S.-J."/>
            <person name="Edsinger-Gonzales E."/>
            <person name="Havlak P."/>
            <person name="Kuo D.-H."/>
            <person name="Larsson T."/>
            <person name="Lv J."/>
            <person name="Arendt D."/>
            <person name="Savage R."/>
            <person name="Osoegawa K."/>
            <person name="de Jong P."/>
            <person name="Lindberg D.R."/>
            <person name="Seaver E.C."/>
            <person name="Weisblat D.A."/>
            <person name="Putnam N.H."/>
            <person name="Grigoriev I.V."/>
            <person name="Rokhsar D.S."/>
        </authorList>
    </citation>
    <scope>NUCLEOTIDE SEQUENCE</scope>
    <source>
        <strain evidence="10">I ESC-2004</strain>
    </source>
</reference>
<dbReference type="GO" id="GO:0006105">
    <property type="term" value="P:succinate metabolic process"/>
    <property type="evidence" value="ECO:0007669"/>
    <property type="project" value="TreeGrafter"/>
</dbReference>
<dbReference type="GO" id="GO:0005758">
    <property type="term" value="C:mitochondrial intermembrane space"/>
    <property type="evidence" value="ECO:0007669"/>
    <property type="project" value="TreeGrafter"/>
</dbReference>
<evidence type="ECO:0000256" key="7">
    <source>
        <dbReference type="SAM" id="MobiDB-lite"/>
    </source>
</evidence>
<dbReference type="EMBL" id="KB299468">
    <property type="protein sequence ID" value="ELU07974.1"/>
    <property type="molecule type" value="Genomic_DNA"/>
</dbReference>
<evidence type="ECO:0000256" key="5">
    <source>
        <dbReference type="ARBA" id="ARBA00023186"/>
    </source>
</evidence>
<dbReference type="STRING" id="283909.R7UN63"/>
<keyword evidence="3" id="KW-0809">Transit peptide</keyword>
<dbReference type="Pfam" id="PF13233">
    <property type="entry name" value="Complex1_LYR_2"/>
    <property type="match status" value="1"/>
</dbReference>
<keyword evidence="5 6" id="KW-0143">Chaperone</keyword>
<keyword evidence="10" id="KW-1185">Reference proteome</keyword>
<evidence type="ECO:0000313" key="10">
    <source>
        <dbReference type="Proteomes" id="UP000014760"/>
    </source>
</evidence>
<dbReference type="OrthoDB" id="278329at2759"/>
<evidence type="ECO:0000256" key="1">
    <source>
        <dbReference type="ARBA" id="ARBA00004305"/>
    </source>
</evidence>
<comment type="similarity">
    <text evidence="2 6">Belongs to the complex I LYR family. SDHAF3 subfamily.</text>
</comment>
<comment type="subunit">
    <text evidence="6">Interacts with the iron-sulfur protein subunit within the SDH catalytic dimer.</text>
</comment>
<sequence>MASLGPEHVSRVRILYKAILRLHKGMPPELQALGDQYVKDEFKRHRDAELQFVPMFMNSWTDYAITLAKQMGAKEAGQKLGLGLSACQINHLSDDQIGQLYELFQETQKPVDPDNKLGENPRVNNVPDS</sequence>
<dbReference type="PANTHER" id="PTHR13137">
    <property type="entry name" value="DC11 ACN9 HOMOLOG"/>
    <property type="match status" value="1"/>
</dbReference>
<keyword evidence="4 6" id="KW-0496">Mitochondrion</keyword>
<dbReference type="GO" id="GO:0034553">
    <property type="term" value="P:mitochondrial respiratory chain complex II assembly"/>
    <property type="evidence" value="ECO:0007669"/>
    <property type="project" value="UniProtKB-UniRule"/>
</dbReference>
<dbReference type="Proteomes" id="UP000014760">
    <property type="component" value="Unassembled WGS sequence"/>
</dbReference>
<dbReference type="CDD" id="cd20270">
    <property type="entry name" value="Complex1_LYR_SDHAF3_LYRM10"/>
    <property type="match status" value="1"/>
</dbReference>
<gene>
    <name evidence="8" type="ORF">CAPTEDRAFT_225803</name>
</gene>
<evidence type="ECO:0000256" key="2">
    <source>
        <dbReference type="ARBA" id="ARBA00006020"/>
    </source>
</evidence>
<name>R7UN63_CAPTE</name>
<evidence type="ECO:0000256" key="3">
    <source>
        <dbReference type="ARBA" id="ARBA00022946"/>
    </source>
</evidence>
<evidence type="ECO:0000256" key="6">
    <source>
        <dbReference type="RuleBase" id="RU368039"/>
    </source>
</evidence>
<protein>
    <recommendedName>
        <fullName evidence="6">Succinate dehydrogenase assembly factor 3</fullName>
        <shortName evidence="6">SDH assembly factor 3</shortName>
        <shortName evidence="6">SDHAF3</shortName>
    </recommendedName>
</protein>
<proteinExistence type="inferred from homology"/>
<comment type="subcellular location">
    <subcellularLocation>
        <location evidence="1 6">Mitochondrion matrix</location>
    </subcellularLocation>
</comment>
<accession>R7UN63</accession>
<reference evidence="9" key="3">
    <citation type="submission" date="2015-06" db="UniProtKB">
        <authorList>
            <consortium name="EnsemblMetazoa"/>
        </authorList>
    </citation>
    <scope>IDENTIFICATION</scope>
</reference>
<feature type="compositionally biased region" description="Basic and acidic residues" evidence="7">
    <location>
        <begin position="109"/>
        <end position="119"/>
    </location>
</feature>
<dbReference type="AlphaFoldDB" id="R7UN63"/>
<dbReference type="EnsemblMetazoa" id="CapteT225803">
    <property type="protein sequence ID" value="CapteP225803"/>
    <property type="gene ID" value="CapteG225803"/>
</dbReference>
<dbReference type="GO" id="GO:0005759">
    <property type="term" value="C:mitochondrial matrix"/>
    <property type="evidence" value="ECO:0007669"/>
    <property type="project" value="UniProtKB-SubCell"/>
</dbReference>
<dbReference type="OMA" id="WQQTNEN"/>
<feature type="region of interest" description="Disordered" evidence="7">
    <location>
        <begin position="108"/>
        <end position="129"/>
    </location>
</feature>
<dbReference type="FunCoup" id="R7UN63">
    <property type="interactions" value="1047"/>
</dbReference>